<name>A0A8J8B401_9FIRM</name>
<reference evidence="2" key="2">
    <citation type="submission" date="2021-04" db="EMBL/GenBank/DDBJ databases">
        <authorList>
            <person name="Liu J."/>
        </authorList>
    </citation>
    <scope>NUCLEOTIDE SEQUENCE</scope>
    <source>
        <strain evidence="2">BAD-6</strain>
    </source>
</reference>
<protein>
    <submittedName>
        <fullName evidence="2">DinB family protein</fullName>
    </submittedName>
</protein>
<reference evidence="2" key="1">
    <citation type="submission" date="2021-04" db="EMBL/GenBank/DDBJ databases">
        <title>Sinoanaerobacter chloroacetimidivorans sp. nov., an obligate anaerobic bacterium isolated from anaerobic sludge.</title>
        <authorList>
            <person name="Bao Y."/>
        </authorList>
    </citation>
    <scope>NUCLEOTIDE SEQUENCE</scope>
    <source>
        <strain evidence="2">BAD-6</strain>
    </source>
</reference>
<comment type="caution">
    <text evidence="2">The sequence shown here is derived from an EMBL/GenBank/DDBJ whole genome shotgun (WGS) entry which is preliminary data.</text>
</comment>
<dbReference type="AlphaFoldDB" id="A0A8J8B401"/>
<organism evidence="2 3">
    <name type="scientific">Sinanaerobacter chloroacetimidivorans</name>
    <dbReference type="NCBI Taxonomy" id="2818044"/>
    <lineage>
        <taxon>Bacteria</taxon>
        <taxon>Bacillati</taxon>
        <taxon>Bacillota</taxon>
        <taxon>Clostridia</taxon>
        <taxon>Peptostreptococcales</taxon>
        <taxon>Anaerovoracaceae</taxon>
        <taxon>Sinanaerobacter</taxon>
    </lineage>
</organism>
<dbReference type="InterPro" id="IPR024775">
    <property type="entry name" value="DinB-like"/>
</dbReference>
<dbReference type="Pfam" id="PF12867">
    <property type="entry name" value="DinB_2"/>
    <property type="match status" value="1"/>
</dbReference>
<dbReference type="SUPFAM" id="SSF109854">
    <property type="entry name" value="DinB/YfiT-like putative metalloenzymes"/>
    <property type="match status" value="1"/>
</dbReference>
<sequence length="177" mass="20929">MNNNSAGDIRNLINFQFDISWQLLEYHFNGLTDEECLWKPQANGLHVHHEGGKWRADWPDSESYDIGPASIAWLTWHIIYWWSMVLDYSTGNGTLTREQVQWSGNITDVSENINNLRDRWKTLLEKLSDDELLSCKRTYWPFSNKPFYELAAWLNLELMKNASEIGYCRFLYASRNR</sequence>
<evidence type="ECO:0000259" key="1">
    <source>
        <dbReference type="Pfam" id="PF12867"/>
    </source>
</evidence>
<dbReference type="InterPro" id="IPR034660">
    <property type="entry name" value="DinB/YfiT-like"/>
</dbReference>
<proteinExistence type="predicted"/>
<keyword evidence="3" id="KW-1185">Reference proteome</keyword>
<dbReference type="EMBL" id="JAGSND010000024">
    <property type="protein sequence ID" value="MBR0600296.1"/>
    <property type="molecule type" value="Genomic_DNA"/>
</dbReference>
<gene>
    <name evidence="2" type="ORF">KCX82_20705</name>
</gene>
<evidence type="ECO:0000313" key="2">
    <source>
        <dbReference type="EMBL" id="MBR0600296.1"/>
    </source>
</evidence>
<dbReference type="RefSeq" id="WP_227020409.1">
    <property type="nucleotide sequence ID" value="NZ_JAGSND010000024.1"/>
</dbReference>
<accession>A0A8J8B401</accession>
<feature type="domain" description="DinB-like" evidence="1">
    <location>
        <begin position="16"/>
        <end position="165"/>
    </location>
</feature>
<evidence type="ECO:0000313" key="3">
    <source>
        <dbReference type="Proteomes" id="UP000675664"/>
    </source>
</evidence>
<dbReference type="Proteomes" id="UP000675664">
    <property type="component" value="Unassembled WGS sequence"/>
</dbReference>